<organism evidence="2 3">
    <name type="scientific">Perkinsus olseni</name>
    <name type="common">Perkinsus atlanticus</name>
    <dbReference type="NCBI Taxonomy" id="32597"/>
    <lineage>
        <taxon>Eukaryota</taxon>
        <taxon>Sar</taxon>
        <taxon>Alveolata</taxon>
        <taxon>Perkinsozoa</taxon>
        <taxon>Perkinsea</taxon>
        <taxon>Perkinsida</taxon>
        <taxon>Perkinsidae</taxon>
        <taxon>Perkinsus</taxon>
    </lineage>
</organism>
<evidence type="ECO:0000313" key="3">
    <source>
        <dbReference type="Proteomes" id="UP000574390"/>
    </source>
</evidence>
<sequence length="223" mass="23043">MNGSPLVATMTVDSRLQLLGAHKSPVVSPVFGDSGDLYVMEEDGCGEVFRYMGIDDVQHPDVPGEPDPSTEIRIAPCGPFGPPEVGCGGFVIQSPPEREQSSSPVVAVTACDMANGALVKVTRTLGESGAVPSGEVGKVNSEALMVPMDLGTDIEKAVQQSRNVLVEEYEGVPLLGPHSVALCPNTGFLFFTDSGGSVAVELSSQSRSAPGPSGESSLSRPLG</sequence>
<dbReference type="Proteomes" id="UP000574390">
    <property type="component" value="Unassembled WGS sequence"/>
</dbReference>
<accession>A0A7J6PWX0</accession>
<evidence type="ECO:0000256" key="1">
    <source>
        <dbReference type="SAM" id="MobiDB-lite"/>
    </source>
</evidence>
<proteinExistence type="predicted"/>
<feature type="non-terminal residue" evidence="2">
    <location>
        <position position="223"/>
    </location>
</feature>
<name>A0A7J6PWX0_PEROL</name>
<reference evidence="2 3" key="1">
    <citation type="submission" date="2020-04" db="EMBL/GenBank/DDBJ databases">
        <title>Perkinsus olseni comparative genomics.</title>
        <authorList>
            <person name="Bogema D.R."/>
        </authorList>
    </citation>
    <scope>NUCLEOTIDE SEQUENCE [LARGE SCALE GENOMIC DNA]</scope>
    <source>
        <strain evidence="2">ATCC PRA-205</strain>
    </source>
</reference>
<feature type="region of interest" description="Disordered" evidence="1">
    <location>
        <begin position="202"/>
        <end position="223"/>
    </location>
</feature>
<evidence type="ECO:0000313" key="2">
    <source>
        <dbReference type="EMBL" id="KAF4700724.1"/>
    </source>
</evidence>
<dbReference type="AlphaFoldDB" id="A0A7J6PWX0"/>
<dbReference type="EMBL" id="JABANM010033769">
    <property type="protein sequence ID" value="KAF4700724.1"/>
    <property type="molecule type" value="Genomic_DNA"/>
</dbReference>
<gene>
    <name evidence="2" type="ORF">FOZ62_011063</name>
</gene>
<comment type="caution">
    <text evidence="2">The sequence shown here is derived from an EMBL/GenBank/DDBJ whole genome shotgun (WGS) entry which is preliminary data.</text>
</comment>
<protein>
    <submittedName>
        <fullName evidence="2">Uncharacterized protein</fullName>
    </submittedName>
</protein>